<feature type="compositionally biased region" description="Basic and acidic residues" evidence="1">
    <location>
        <begin position="435"/>
        <end position="446"/>
    </location>
</feature>
<feature type="compositionally biased region" description="Basic and acidic residues" evidence="1">
    <location>
        <begin position="402"/>
        <end position="416"/>
    </location>
</feature>
<feature type="compositionally biased region" description="Polar residues" evidence="1">
    <location>
        <begin position="1"/>
        <end position="10"/>
    </location>
</feature>
<accession>A0A9P0ZUH5</accession>
<sequence length="611" mass="65741">MSSQSDSQDISGAPSMEDEVLSDVESSSAQSSVGQDAVVALELQKALVAEAEAEGFEQECEDEELALSWQAAEEEAQRESARVTVAVLPPRGAGEASTSRPLNAVPIRVAPGKKKAKAAAPKKKGSVADQGKPLDMPEGYSYLNTAALEIRSKADAADIYVTQLHVGPSAIVVTPGPDDVLSRAPEGCIAVHVLSVSMGLRFPLHPFLREYLRFVGLVPCQLTPNSHSYITGFLQLCKSRGVTPSLDLFFQSFNLCRGGGGHANAEGFANLQQVALFKLFTEAPSSNKGWKDRWCYVRLTESPFPRELRDRFRRHEKRRSAALEKDGRILAKIPEGRDKNITIKECTKEEDLYTLGFRRYRFLGETDEKFPAFEGASGGVKMDLNAFANLKKQKAKVSGQKEPAKQKPLGETKKGGEPSGEAAKRMAAGKAPVPEGKKQKKGDAGKKAPLVLVVDEHSASEPSAPTAPCPPSGKGGEVSLPREDIQFSLPKGSAITHGTVDPREFLGGATPALDRRALGKLDDEALESKILRSSLTACIALGEHARRFDEWRLQRAQQEESLKKLVHDNAEVMRQMAQPEGPPAGEGGSRESLPGEGGDGEGGCRGSEEGP</sequence>
<feature type="region of interest" description="Disordered" evidence="1">
    <location>
        <begin position="394"/>
        <end position="480"/>
    </location>
</feature>
<keyword evidence="4" id="KW-1185">Reference proteome</keyword>
<feature type="domain" description="Transposase (putative) gypsy type" evidence="2">
    <location>
        <begin position="194"/>
        <end position="256"/>
    </location>
</feature>
<organism evidence="3 4">
    <name type="scientific">Cuscuta europaea</name>
    <name type="common">European dodder</name>
    <dbReference type="NCBI Taxonomy" id="41803"/>
    <lineage>
        <taxon>Eukaryota</taxon>
        <taxon>Viridiplantae</taxon>
        <taxon>Streptophyta</taxon>
        <taxon>Embryophyta</taxon>
        <taxon>Tracheophyta</taxon>
        <taxon>Spermatophyta</taxon>
        <taxon>Magnoliopsida</taxon>
        <taxon>eudicotyledons</taxon>
        <taxon>Gunneridae</taxon>
        <taxon>Pentapetalae</taxon>
        <taxon>asterids</taxon>
        <taxon>lamiids</taxon>
        <taxon>Solanales</taxon>
        <taxon>Convolvulaceae</taxon>
        <taxon>Cuscuteae</taxon>
        <taxon>Cuscuta</taxon>
        <taxon>Cuscuta subgen. Cuscuta</taxon>
    </lineage>
</organism>
<proteinExistence type="predicted"/>
<gene>
    <name evidence="3" type="ORF">CEURO_LOCUS20908</name>
</gene>
<evidence type="ECO:0000256" key="1">
    <source>
        <dbReference type="SAM" id="MobiDB-lite"/>
    </source>
</evidence>
<feature type="compositionally biased region" description="Low complexity" evidence="1">
    <location>
        <begin position="23"/>
        <end position="34"/>
    </location>
</feature>
<dbReference type="OrthoDB" id="671678at2759"/>
<dbReference type="EMBL" id="CAMAPE010000068">
    <property type="protein sequence ID" value="CAH9115725.1"/>
    <property type="molecule type" value="Genomic_DNA"/>
</dbReference>
<feature type="region of interest" description="Disordered" evidence="1">
    <location>
        <begin position="1"/>
        <end position="34"/>
    </location>
</feature>
<feature type="compositionally biased region" description="Gly residues" evidence="1">
    <location>
        <begin position="595"/>
        <end position="605"/>
    </location>
</feature>
<protein>
    <recommendedName>
        <fullName evidence="2">Transposase (putative) gypsy type domain-containing protein</fullName>
    </recommendedName>
</protein>
<dbReference type="InterPro" id="IPR007321">
    <property type="entry name" value="Transposase_28"/>
</dbReference>
<dbReference type="PANTHER" id="PTHR31099">
    <property type="entry name" value="OS06G0165300 PROTEIN"/>
    <property type="match status" value="1"/>
</dbReference>
<feature type="compositionally biased region" description="Acidic residues" evidence="1">
    <location>
        <begin position="52"/>
        <end position="65"/>
    </location>
</feature>
<name>A0A9P0ZUH5_CUSEU</name>
<dbReference type="Proteomes" id="UP001152484">
    <property type="component" value="Unassembled WGS sequence"/>
</dbReference>
<dbReference type="AlphaFoldDB" id="A0A9P0ZUH5"/>
<evidence type="ECO:0000313" key="4">
    <source>
        <dbReference type="Proteomes" id="UP001152484"/>
    </source>
</evidence>
<reference evidence="3" key="1">
    <citation type="submission" date="2022-07" db="EMBL/GenBank/DDBJ databases">
        <authorList>
            <person name="Macas J."/>
            <person name="Novak P."/>
            <person name="Neumann P."/>
        </authorList>
    </citation>
    <scope>NUCLEOTIDE SEQUENCE</scope>
</reference>
<feature type="region of interest" description="Disordered" evidence="1">
    <location>
        <begin position="569"/>
        <end position="611"/>
    </location>
</feature>
<dbReference type="PANTHER" id="PTHR31099:SF28">
    <property type="entry name" value="F5J5.12"/>
    <property type="match status" value="1"/>
</dbReference>
<feature type="region of interest" description="Disordered" evidence="1">
    <location>
        <begin position="52"/>
        <end position="74"/>
    </location>
</feature>
<evidence type="ECO:0000313" key="3">
    <source>
        <dbReference type="EMBL" id="CAH9115725.1"/>
    </source>
</evidence>
<evidence type="ECO:0000259" key="2">
    <source>
        <dbReference type="Pfam" id="PF04195"/>
    </source>
</evidence>
<comment type="caution">
    <text evidence="3">The sequence shown here is derived from an EMBL/GenBank/DDBJ whole genome shotgun (WGS) entry which is preliminary data.</text>
</comment>
<dbReference type="Pfam" id="PF04195">
    <property type="entry name" value="Transposase_28"/>
    <property type="match status" value="1"/>
</dbReference>